<dbReference type="AlphaFoldDB" id="A0A1I3ZYG1"/>
<dbReference type="STRING" id="45496.SAMN04488079_11287"/>
<proteinExistence type="predicted"/>
<evidence type="ECO:0000313" key="1">
    <source>
        <dbReference type="EMBL" id="SFK49164.1"/>
    </source>
</evidence>
<reference evidence="2" key="1">
    <citation type="submission" date="2016-10" db="EMBL/GenBank/DDBJ databases">
        <authorList>
            <person name="Varghese N."/>
            <person name="Submissions S."/>
        </authorList>
    </citation>
    <scope>NUCLEOTIDE SEQUENCE [LARGE SCALE GENOMIC DNA]</scope>
    <source>
        <strain evidence="2">DSM 11578</strain>
    </source>
</reference>
<dbReference type="Proteomes" id="UP000198924">
    <property type="component" value="Unassembled WGS sequence"/>
</dbReference>
<keyword evidence="2" id="KW-1185">Reference proteome</keyword>
<dbReference type="EMBL" id="FOSH01000012">
    <property type="protein sequence ID" value="SFK49164.1"/>
    <property type="molecule type" value="Genomic_DNA"/>
</dbReference>
<dbReference type="RefSeq" id="WP_091714557.1">
    <property type="nucleotide sequence ID" value="NZ_FOSH01000012.1"/>
</dbReference>
<sequence>MTALKRQEIYFTDNIKYASELSDLSDIYCDNVNLALWRRNLSSALHNDVKGLLNTHSSFALRAVLKPSEVKEWLRGSLKQQAFTALENDMTFLAEVFADLFDLTHVGLRLELLNKTMCPRFHVDKLSCRLVTTYSGKTTEWLTEDNVNRNKLGSGANGLPDESSGIYLNKEMIQTATEGDVLLMKGQGWPESVIDGLVHRSPSATPGERRLLLGIDFA</sequence>
<accession>A0A1I3ZYG1</accession>
<organism evidence="1 2">
    <name type="scientific">Methylophaga sulfidovorans</name>
    <dbReference type="NCBI Taxonomy" id="45496"/>
    <lineage>
        <taxon>Bacteria</taxon>
        <taxon>Pseudomonadati</taxon>
        <taxon>Pseudomonadota</taxon>
        <taxon>Gammaproteobacteria</taxon>
        <taxon>Thiotrichales</taxon>
        <taxon>Piscirickettsiaceae</taxon>
        <taxon>Methylophaga</taxon>
    </lineage>
</organism>
<evidence type="ECO:0008006" key="3">
    <source>
        <dbReference type="Google" id="ProtNLM"/>
    </source>
</evidence>
<dbReference type="Pfam" id="PF08856">
    <property type="entry name" value="DUF1826"/>
    <property type="match status" value="1"/>
</dbReference>
<dbReference type="OrthoDB" id="5342505at2"/>
<gene>
    <name evidence="1" type="ORF">SAMN04488079_11287</name>
</gene>
<evidence type="ECO:0000313" key="2">
    <source>
        <dbReference type="Proteomes" id="UP000198924"/>
    </source>
</evidence>
<dbReference type="InterPro" id="IPR014955">
    <property type="entry name" value="DUF1826"/>
</dbReference>
<protein>
    <recommendedName>
        <fullName evidence="3">DUF1826 domain-containing protein</fullName>
    </recommendedName>
</protein>
<name>A0A1I3ZYG1_9GAMM</name>